<evidence type="ECO:0000313" key="14">
    <source>
        <dbReference type="Proteomes" id="UP001237642"/>
    </source>
</evidence>
<sequence>MALKVKTKIDNEKIYDEEDETTPVSPLGQYLNSSVLSLSLYAVLEFEVPVDDLPISLVQRDFLPINPRFSSIMIDDKKNGVKKWKPVEVDVNDHYFDPKFPEGLSRDEYEECLHNYISKIALEQLPQSKPLWQIHIFKYPTKNGAGSVIFKLHHALGDGYSLVGALLSCLQRADDPSLPLTLPSRQSSTRPKKANASLLKAAAQFSFTVMTSLLDFGRAMLRSSIVEDDYTPIRTSSDGVEFRPLAITTMAFRLDHIKKITTNLKVTINDVITGAIQLGVRMYMDEEESKSSSSNSTALALLNTRDIHGYKSVSEMLKPNTSMPWGNHFAFLHMPMPKLNETHNSLDFVFQTHRTIKRLKNNYAAFLTGQLLAVSRKVIGSEATSKLVYNTMKNASMAMSNLIGPVEKMALANHPISGLYFTVSGVPQSLTVALISYVGTLRATIAAEKGLIDPEKLKIFIQKAYDNIFEAAIQSRY</sequence>
<dbReference type="GO" id="GO:0047196">
    <property type="term" value="F:long-chain-alcohol O-fatty-acyltransferase activity"/>
    <property type="evidence" value="ECO:0007669"/>
    <property type="project" value="UniProtKB-EC"/>
</dbReference>
<dbReference type="AlphaFoldDB" id="A0AAD8J9R1"/>
<comment type="pathway">
    <text evidence="4">Lipid metabolism.</text>
</comment>
<feature type="domain" description="O-acyltransferase WSD1-like N-terminal" evidence="11">
    <location>
        <begin position="112"/>
        <end position="272"/>
    </location>
</feature>
<comment type="caution">
    <text evidence="13">The sequence shown here is derived from an EMBL/GenBank/DDBJ whole genome shotgun (WGS) entry which is preliminary data.</text>
</comment>
<dbReference type="GO" id="GO:0005789">
    <property type="term" value="C:endoplasmic reticulum membrane"/>
    <property type="evidence" value="ECO:0007669"/>
    <property type="project" value="UniProtKB-SubCell"/>
</dbReference>
<name>A0AAD8J9R1_9APIA</name>
<dbReference type="InterPro" id="IPR004255">
    <property type="entry name" value="O-acyltransferase_WSD1_N"/>
</dbReference>
<comment type="catalytic activity">
    <reaction evidence="10">
        <text>an acyl-CoA + a 1,2-diacyl-sn-glycerol = a triacyl-sn-glycerol + CoA</text>
        <dbReference type="Rhea" id="RHEA:10868"/>
        <dbReference type="ChEBI" id="CHEBI:17815"/>
        <dbReference type="ChEBI" id="CHEBI:57287"/>
        <dbReference type="ChEBI" id="CHEBI:58342"/>
        <dbReference type="ChEBI" id="CHEBI:64615"/>
        <dbReference type="EC" id="2.3.1.20"/>
    </reaction>
</comment>
<evidence type="ECO:0000256" key="8">
    <source>
        <dbReference type="ARBA" id="ARBA00024360"/>
    </source>
</evidence>
<evidence type="ECO:0000256" key="4">
    <source>
        <dbReference type="ARBA" id="ARBA00005189"/>
    </source>
</evidence>
<organism evidence="13 14">
    <name type="scientific">Heracleum sosnowskyi</name>
    <dbReference type="NCBI Taxonomy" id="360622"/>
    <lineage>
        <taxon>Eukaryota</taxon>
        <taxon>Viridiplantae</taxon>
        <taxon>Streptophyta</taxon>
        <taxon>Embryophyta</taxon>
        <taxon>Tracheophyta</taxon>
        <taxon>Spermatophyta</taxon>
        <taxon>Magnoliopsida</taxon>
        <taxon>eudicotyledons</taxon>
        <taxon>Gunneridae</taxon>
        <taxon>Pentapetalae</taxon>
        <taxon>asterids</taxon>
        <taxon>campanulids</taxon>
        <taxon>Apiales</taxon>
        <taxon>Apiaceae</taxon>
        <taxon>Apioideae</taxon>
        <taxon>apioid superclade</taxon>
        <taxon>Tordylieae</taxon>
        <taxon>Tordyliinae</taxon>
        <taxon>Heracleum</taxon>
    </lineage>
</organism>
<evidence type="ECO:0000256" key="10">
    <source>
        <dbReference type="ARBA" id="ARBA00048109"/>
    </source>
</evidence>
<evidence type="ECO:0000256" key="1">
    <source>
        <dbReference type="ARBA" id="ARBA00004162"/>
    </source>
</evidence>
<dbReference type="PANTHER" id="PTHR31650:SF51">
    <property type="entry name" value="O-ACYLTRANSFERASE WSD1-LIKE ISOFORM X1"/>
    <property type="match status" value="1"/>
</dbReference>
<dbReference type="GO" id="GO:0005886">
    <property type="term" value="C:plasma membrane"/>
    <property type="evidence" value="ECO:0007669"/>
    <property type="project" value="UniProtKB-SubCell"/>
</dbReference>
<dbReference type="Pfam" id="PF03007">
    <property type="entry name" value="WS_DGAT_cat"/>
    <property type="match status" value="1"/>
</dbReference>
<evidence type="ECO:0000256" key="6">
    <source>
        <dbReference type="ARBA" id="ARBA00022824"/>
    </source>
</evidence>
<proteinExistence type="inferred from homology"/>
<accession>A0AAD8J9R1</accession>
<dbReference type="EMBL" id="JAUIZM010000002">
    <property type="protein sequence ID" value="KAK1399893.1"/>
    <property type="molecule type" value="Genomic_DNA"/>
</dbReference>
<comment type="pathway">
    <text evidence="3">Glycerolipid metabolism; triacylglycerol biosynthesis.</text>
</comment>
<dbReference type="Proteomes" id="UP001237642">
    <property type="component" value="Unassembled WGS sequence"/>
</dbReference>
<evidence type="ECO:0000259" key="12">
    <source>
        <dbReference type="Pfam" id="PF06974"/>
    </source>
</evidence>
<protein>
    <submittedName>
        <fullName evidence="13">O-acyltransferase WSD1</fullName>
    </submittedName>
</protein>
<reference evidence="13" key="1">
    <citation type="submission" date="2023-02" db="EMBL/GenBank/DDBJ databases">
        <title>Genome of toxic invasive species Heracleum sosnowskyi carries increased number of genes despite the absence of recent whole-genome duplications.</title>
        <authorList>
            <person name="Schelkunov M."/>
            <person name="Shtratnikova V."/>
            <person name="Makarenko M."/>
            <person name="Klepikova A."/>
            <person name="Omelchenko D."/>
            <person name="Novikova G."/>
            <person name="Obukhova E."/>
            <person name="Bogdanov V."/>
            <person name="Penin A."/>
            <person name="Logacheva M."/>
        </authorList>
    </citation>
    <scope>NUCLEOTIDE SEQUENCE</scope>
    <source>
        <strain evidence="13">Hsosn_3</strain>
        <tissue evidence="13">Leaf</tissue>
    </source>
</reference>
<dbReference type="InterPro" id="IPR045034">
    <property type="entry name" value="O-acyltransferase_WSD1-like"/>
</dbReference>
<dbReference type="InterPro" id="IPR009721">
    <property type="entry name" value="O-acyltransferase_WSD1_C"/>
</dbReference>
<reference evidence="13" key="2">
    <citation type="submission" date="2023-05" db="EMBL/GenBank/DDBJ databases">
        <authorList>
            <person name="Schelkunov M.I."/>
        </authorList>
    </citation>
    <scope>NUCLEOTIDE SEQUENCE</scope>
    <source>
        <strain evidence="13">Hsosn_3</strain>
        <tissue evidence="13">Leaf</tissue>
    </source>
</reference>
<evidence type="ECO:0000313" key="13">
    <source>
        <dbReference type="EMBL" id="KAK1399893.1"/>
    </source>
</evidence>
<dbReference type="GO" id="GO:0019432">
    <property type="term" value="P:triglyceride biosynthetic process"/>
    <property type="evidence" value="ECO:0007669"/>
    <property type="project" value="TreeGrafter"/>
</dbReference>
<keyword evidence="7" id="KW-0012">Acyltransferase</keyword>
<keyword evidence="5" id="KW-0808">Transferase</keyword>
<gene>
    <name evidence="13" type="ORF">POM88_009756</name>
</gene>
<keyword evidence="6" id="KW-0256">Endoplasmic reticulum</keyword>
<comment type="catalytic activity">
    <reaction evidence="9">
        <text>a long chain fatty alcohol + a fatty acyl-CoA = a long-chain alcohol wax ester + CoA</text>
        <dbReference type="Rhea" id="RHEA:38443"/>
        <dbReference type="ChEBI" id="CHEBI:17135"/>
        <dbReference type="ChEBI" id="CHEBI:57287"/>
        <dbReference type="ChEBI" id="CHEBI:77636"/>
        <dbReference type="ChEBI" id="CHEBI:235323"/>
        <dbReference type="EC" id="2.3.1.75"/>
    </reaction>
</comment>
<evidence type="ECO:0000256" key="5">
    <source>
        <dbReference type="ARBA" id="ARBA00022679"/>
    </source>
</evidence>
<dbReference type="Pfam" id="PF06974">
    <property type="entry name" value="WS_DGAT_C"/>
    <property type="match status" value="1"/>
</dbReference>
<comment type="subcellular location">
    <subcellularLocation>
        <location evidence="1">Cell membrane</location>
        <topology evidence="1">Single-pass membrane protein</topology>
    </subcellularLocation>
    <subcellularLocation>
        <location evidence="2">Endoplasmic reticulum membrane</location>
    </subcellularLocation>
</comment>
<evidence type="ECO:0000256" key="3">
    <source>
        <dbReference type="ARBA" id="ARBA00004771"/>
    </source>
</evidence>
<dbReference type="GO" id="GO:0004144">
    <property type="term" value="F:diacylglycerol O-acyltransferase activity"/>
    <property type="evidence" value="ECO:0007669"/>
    <property type="project" value="UniProtKB-EC"/>
</dbReference>
<evidence type="ECO:0000256" key="7">
    <source>
        <dbReference type="ARBA" id="ARBA00023315"/>
    </source>
</evidence>
<feature type="domain" description="O-acyltransferase WSD1 C-terminal" evidence="12">
    <location>
        <begin position="325"/>
        <end position="468"/>
    </location>
</feature>
<keyword evidence="14" id="KW-1185">Reference proteome</keyword>
<evidence type="ECO:0000256" key="2">
    <source>
        <dbReference type="ARBA" id="ARBA00004586"/>
    </source>
</evidence>
<dbReference type="PANTHER" id="PTHR31650">
    <property type="entry name" value="O-ACYLTRANSFERASE (WSD1-LIKE) FAMILY PROTEIN"/>
    <property type="match status" value="1"/>
</dbReference>
<evidence type="ECO:0000256" key="9">
    <source>
        <dbReference type="ARBA" id="ARBA00047604"/>
    </source>
</evidence>
<evidence type="ECO:0000259" key="11">
    <source>
        <dbReference type="Pfam" id="PF03007"/>
    </source>
</evidence>
<comment type="similarity">
    <text evidence="8">In the N-terminal section; belongs to the long-chain O-acyltransferase family.</text>
</comment>